<dbReference type="InterPro" id="IPR039538">
    <property type="entry name" value="BetI_C"/>
</dbReference>
<reference evidence="7 8" key="1">
    <citation type="journal article" date="2019" name="Int. J. Syst. Evol. Microbiol.">
        <title>The Global Catalogue of Microorganisms (GCM) 10K type strain sequencing project: providing services to taxonomists for standard genome sequencing and annotation.</title>
        <authorList>
            <consortium name="The Broad Institute Genomics Platform"/>
            <consortium name="The Broad Institute Genome Sequencing Center for Infectious Disease"/>
            <person name="Wu L."/>
            <person name="Ma J."/>
        </authorList>
    </citation>
    <scope>NUCLEOTIDE SEQUENCE [LARGE SCALE GENOMIC DNA]</scope>
    <source>
        <strain evidence="7 8">JCM 12140</strain>
    </source>
</reference>
<dbReference type="InterPro" id="IPR009057">
    <property type="entry name" value="Homeodomain-like_sf"/>
</dbReference>
<keyword evidence="8" id="KW-1185">Reference proteome</keyword>
<evidence type="ECO:0000256" key="2">
    <source>
        <dbReference type="ARBA" id="ARBA00023015"/>
    </source>
</evidence>
<evidence type="ECO:0000313" key="8">
    <source>
        <dbReference type="Proteomes" id="UP001501742"/>
    </source>
</evidence>
<dbReference type="EMBL" id="BAAAJX010000005">
    <property type="protein sequence ID" value="GAA1493072.1"/>
    <property type="molecule type" value="Genomic_DNA"/>
</dbReference>
<evidence type="ECO:0000256" key="3">
    <source>
        <dbReference type="ARBA" id="ARBA00023125"/>
    </source>
</evidence>
<dbReference type="PANTHER" id="PTHR30055">
    <property type="entry name" value="HTH-TYPE TRANSCRIPTIONAL REGULATOR RUTR"/>
    <property type="match status" value="1"/>
</dbReference>
<dbReference type="Gene3D" id="1.10.357.10">
    <property type="entry name" value="Tetracycline Repressor, domain 2"/>
    <property type="match status" value="1"/>
</dbReference>
<dbReference type="RefSeq" id="WP_204606559.1">
    <property type="nucleotide sequence ID" value="NZ_BAAAJX010000005.1"/>
</dbReference>
<keyword evidence="3 5" id="KW-0238">DNA-binding</keyword>
<keyword evidence="1" id="KW-0678">Repressor</keyword>
<dbReference type="InterPro" id="IPR050109">
    <property type="entry name" value="HTH-type_TetR-like_transc_reg"/>
</dbReference>
<dbReference type="SUPFAM" id="SSF46689">
    <property type="entry name" value="Homeodomain-like"/>
    <property type="match status" value="1"/>
</dbReference>
<dbReference type="PROSITE" id="PS50977">
    <property type="entry name" value="HTH_TETR_2"/>
    <property type="match status" value="1"/>
</dbReference>
<accession>A0ABN1ZDF8</accession>
<dbReference type="PANTHER" id="PTHR30055:SF226">
    <property type="entry name" value="HTH-TYPE TRANSCRIPTIONAL REGULATOR PKSA"/>
    <property type="match status" value="1"/>
</dbReference>
<proteinExistence type="predicted"/>
<feature type="domain" description="HTH tetR-type" evidence="6">
    <location>
        <begin position="11"/>
        <end position="71"/>
    </location>
</feature>
<keyword evidence="4" id="KW-0804">Transcription</keyword>
<evidence type="ECO:0000313" key="7">
    <source>
        <dbReference type="EMBL" id="GAA1493072.1"/>
    </source>
</evidence>
<evidence type="ECO:0000256" key="4">
    <source>
        <dbReference type="ARBA" id="ARBA00023163"/>
    </source>
</evidence>
<dbReference type="Proteomes" id="UP001501742">
    <property type="component" value="Unassembled WGS sequence"/>
</dbReference>
<evidence type="ECO:0000259" key="6">
    <source>
        <dbReference type="PROSITE" id="PS50977"/>
    </source>
</evidence>
<evidence type="ECO:0000256" key="5">
    <source>
        <dbReference type="PROSITE-ProRule" id="PRU00335"/>
    </source>
</evidence>
<dbReference type="InterPro" id="IPR036271">
    <property type="entry name" value="Tet_transcr_reg_TetR-rel_C_sf"/>
</dbReference>
<dbReference type="SUPFAM" id="SSF48498">
    <property type="entry name" value="Tetracyclin repressor-like, C-terminal domain"/>
    <property type="match status" value="1"/>
</dbReference>
<dbReference type="Pfam" id="PF13977">
    <property type="entry name" value="TetR_C_6"/>
    <property type="match status" value="1"/>
</dbReference>
<gene>
    <name evidence="7" type="ORF">GCM10009627_14180</name>
</gene>
<evidence type="ECO:0000256" key="1">
    <source>
        <dbReference type="ARBA" id="ARBA00022491"/>
    </source>
</evidence>
<organism evidence="7 8">
    <name type="scientific">Curtobacterium herbarum</name>
    <dbReference type="NCBI Taxonomy" id="150122"/>
    <lineage>
        <taxon>Bacteria</taxon>
        <taxon>Bacillati</taxon>
        <taxon>Actinomycetota</taxon>
        <taxon>Actinomycetes</taxon>
        <taxon>Micrococcales</taxon>
        <taxon>Microbacteriaceae</taxon>
        <taxon>Curtobacterium</taxon>
    </lineage>
</organism>
<comment type="caution">
    <text evidence="7">The sequence shown here is derived from an EMBL/GenBank/DDBJ whole genome shotgun (WGS) entry which is preliminary data.</text>
</comment>
<feature type="DNA-binding region" description="H-T-H motif" evidence="5">
    <location>
        <begin position="34"/>
        <end position="53"/>
    </location>
</feature>
<keyword evidence="2" id="KW-0805">Transcription regulation</keyword>
<protein>
    <recommendedName>
        <fullName evidence="6">HTH tetR-type domain-containing protein</fullName>
    </recommendedName>
</protein>
<dbReference type="Pfam" id="PF00440">
    <property type="entry name" value="TetR_N"/>
    <property type="match status" value="1"/>
</dbReference>
<name>A0ABN1ZDF8_9MICO</name>
<sequence length="204" mass="21947">MTTTQEHRSVEERRDQLVDAALAVLRDEGVAAVTTRAVTSRAGLPHGAFHYCFATKPALFRAVLERQLRAAMAAAFATDTAALAPEARITAGLTAHLDTTRADPATALALVELFALARRDPGLQDVADWEQRTYVDAVRAHLEAWTDDRRFRWTAPPETVARLLVALADGVSTAWLQDRDDDAATATIALAARTTATLVDGGAS</sequence>
<dbReference type="InterPro" id="IPR001647">
    <property type="entry name" value="HTH_TetR"/>
</dbReference>